<evidence type="ECO:0000313" key="2">
    <source>
        <dbReference type="EMBL" id="MFC4555227.1"/>
    </source>
</evidence>
<protein>
    <submittedName>
        <fullName evidence="2">DUF664 domain-containing protein</fullName>
    </submittedName>
</protein>
<dbReference type="EMBL" id="JBHSGF010000005">
    <property type="protein sequence ID" value="MFC4555227.1"/>
    <property type="molecule type" value="Genomic_DNA"/>
</dbReference>
<dbReference type="InterPro" id="IPR007061">
    <property type="entry name" value="MST-like"/>
</dbReference>
<organism evidence="2 3">
    <name type="scientific">Georgenia faecalis</name>
    <dbReference type="NCBI Taxonomy" id="2483799"/>
    <lineage>
        <taxon>Bacteria</taxon>
        <taxon>Bacillati</taxon>
        <taxon>Actinomycetota</taxon>
        <taxon>Actinomycetes</taxon>
        <taxon>Micrococcales</taxon>
        <taxon>Bogoriellaceae</taxon>
        <taxon>Georgenia</taxon>
    </lineage>
</organism>
<evidence type="ECO:0000313" key="3">
    <source>
        <dbReference type="Proteomes" id="UP001595955"/>
    </source>
</evidence>
<name>A0ABV9D8Z4_9MICO</name>
<dbReference type="InterPro" id="IPR034660">
    <property type="entry name" value="DinB/YfiT-like"/>
</dbReference>
<feature type="region of interest" description="Disordered" evidence="1">
    <location>
        <begin position="170"/>
        <end position="196"/>
    </location>
</feature>
<gene>
    <name evidence="2" type="ORF">ACFO3F_08185</name>
</gene>
<reference evidence="3" key="1">
    <citation type="journal article" date="2019" name="Int. J. Syst. Evol. Microbiol.">
        <title>The Global Catalogue of Microorganisms (GCM) 10K type strain sequencing project: providing services to taxonomists for standard genome sequencing and annotation.</title>
        <authorList>
            <consortium name="The Broad Institute Genomics Platform"/>
            <consortium name="The Broad Institute Genome Sequencing Center for Infectious Disease"/>
            <person name="Wu L."/>
            <person name="Ma J."/>
        </authorList>
    </citation>
    <scope>NUCLEOTIDE SEQUENCE [LARGE SCALE GENOMIC DNA]</scope>
    <source>
        <strain evidence="3">JCM 3369</strain>
    </source>
</reference>
<proteinExistence type="predicted"/>
<evidence type="ECO:0000256" key="1">
    <source>
        <dbReference type="SAM" id="MobiDB-lite"/>
    </source>
</evidence>
<comment type="caution">
    <text evidence="2">The sequence shown here is derived from an EMBL/GenBank/DDBJ whole genome shotgun (WGS) entry which is preliminary data.</text>
</comment>
<dbReference type="Pfam" id="PF04978">
    <property type="entry name" value="MST"/>
    <property type="match status" value="1"/>
</dbReference>
<dbReference type="SUPFAM" id="SSF109854">
    <property type="entry name" value="DinB/YfiT-like putative metalloenzymes"/>
    <property type="match status" value="1"/>
</dbReference>
<keyword evidence="3" id="KW-1185">Reference proteome</keyword>
<dbReference type="Gene3D" id="1.20.120.450">
    <property type="entry name" value="dinb family like domain"/>
    <property type="match status" value="1"/>
</dbReference>
<sequence length="196" mass="21230">MTETTPPWEPPMAGTEAEQLIGSLERLRTTFRWKADGLDAAGLQARVGASALTLGSLLKHLAVVEDDVFSIRLRGEGIGEPWESIWAGGPDWPFTSAVDDAPEDLYGFWDDAVERSRARLAEALAAGGLDQPAGITFDDGRSPSVRRLLCDLLEEYGRHTGHADLLRESVDGRVGEDAPPDWRPVSGRATLPGSRP</sequence>
<accession>A0ABV9D8Z4</accession>
<dbReference type="Proteomes" id="UP001595955">
    <property type="component" value="Unassembled WGS sequence"/>
</dbReference>
<dbReference type="RefSeq" id="WP_122823695.1">
    <property type="nucleotide sequence ID" value="NZ_CP033325.1"/>
</dbReference>